<dbReference type="AlphaFoldDB" id="A0A7Y2H1Q6"/>
<dbReference type="InterPro" id="IPR013783">
    <property type="entry name" value="Ig-like_fold"/>
</dbReference>
<dbReference type="Proteomes" id="UP000547674">
    <property type="component" value="Unassembled WGS sequence"/>
</dbReference>
<comment type="caution">
    <text evidence="1">The sequence shown here is derived from an EMBL/GenBank/DDBJ whole genome shotgun (WGS) entry which is preliminary data.</text>
</comment>
<organism evidence="1 2">
    <name type="scientific">Eiseniibacteriota bacterium</name>
    <dbReference type="NCBI Taxonomy" id="2212470"/>
    <lineage>
        <taxon>Bacteria</taxon>
        <taxon>Candidatus Eiseniibacteriota</taxon>
    </lineage>
</organism>
<dbReference type="Gene3D" id="2.60.40.10">
    <property type="entry name" value="Immunoglobulins"/>
    <property type="match status" value="1"/>
</dbReference>
<name>A0A7Y2H1Q6_UNCEI</name>
<dbReference type="EMBL" id="JABDJR010000151">
    <property type="protein sequence ID" value="NNF05902.1"/>
    <property type="molecule type" value="Genomic_DNA"/>
</dbReference>
<reference evidence="1 2" key="1">
    <citation type="submission" date="2020-03" db="EMBL/GenBank/DDBJ databases">
        <title>Metabolic flexibility allows generalist bacteria to become dominant in a frequently disturbed ecosystem.</title>
        <authorList>
            <person name="Chen Y.-J."/>
            <person name="Leung P.M."/>
            <person name="Bay S.K."/>
            <person name="Hugenholtz P."/>
            <person name="Kessler A.J."/>
            <person name="Shelley G."/>
            <person name="Waite D.W."/>
            <person name="Cook P.L."/>
            <person name="Greening C."/>
        </authorList>
    </citation>
    <scope>NUCLEOTIDE SEQUENCE [LARGE SCALE GENOMIC DNA]</scope>
    <source>
        <strain evidence="1">SS_bin_28</strain>
    </source>
</reference>
<gene>
    <name evidence="1" type="ORF">HKN21_04015</name>
</gene>
<evidence type="ECO:0000313" key="2">
    <source>
        <dbReference type="Proteomes" id="UP000547674"/>
    </source>
</evidence>
<protein>
    <submittedName>
        <fullName evidence="1">Uncharacterized protein</fullName>
    </submittedName>
</protein>
<dbReference type="PROSITE" id="PS51257">
    <property type="entry name" value="PROKAR_LIPOPROTEIN"/>
    <property type="match status" value="1"/>
</dbReference>
<evidence type="ECO:0000313" key="1">
    <source>
        <dbReference type="EMBL" id="NNF05902.1"/>
    </source>
</evidence>
<accession>A0A7Y2H1Q6</accession>
<proteinExistence type="predicted"/>
<sequence>MRRVLFGVLFCSLVWVGCGSDSEPTPPNQPPTVAFVQRPANDAVVGETVVIRWSGADSDGTIASFEYSLDSETDFTATTDSTVTLNFTREDGTDSNPMPHVFRVRATDDDGLVGATQEASFFVGIFNAPPAIMFGTRPDTKGYIGDSATIGWLGEDSDGTVDHYEFILDDTTGTWMTTTDTTVTIDFSSGVPDFGGIQLGDRTKPTTFLNMPEEYTFYLRAQDNDQKYSITIQTIFLAGPENVPPTLTLLTSPDDPPAVLDASGTWTWSAVDNDGAIQRVQYAVDLVTEADWIRWDSDELTLNFTREDGREEAPTQHTFWLRAEDDDDAFSPTIMKDFLVGIPNTAPVLDSLNAPDPTSTVGYNYTYTWTARDDDGFGQVSYEYAIDDSTLGWTTVNEARVTIPFACPDVLQTSCGPAGCNANGEHMFFLRAVDGLGLRSATSVTSIKTFTRTPFTVISSPTGTDGEVEGSTSLNVTFTTTDVDAFGNDVSNQYLVREVSDFADFPDAQAAVTEEGLLWSVDTNVNATERTFNLESGKLYIIAVRGVDVALATESFFQYGRNVLKVTVP</sequence>